<dbReference type="FunFam" id="3.30.200.20:FF:000611">
    <property type="entry name" value="Protein kinase, putative"/>
    <property type="match status" value="1"/>
</dbReference>
<evidence type="ECO:0000313" key="8">
    <source>
        <dbReference type="EMBL" id="KAF6238893.1"/>
    </source>
</evidence>
<feature type="compositionally biased region" description="Polar residues" evidence="6">
    <location>
        <begin position="427"/>
        <end position="437"/>
    </location>
</feature>
<gene>
    <name evidence="8" type="ORF">HO173_002765</name>
</gene>
<evidence type="ECO:0000256" key="2">
    <source>
        <dbReference type="ARBA" id="ARBA00022741"/>
    </source>
</evidence>
<dbReference type="InterPro" id="IPR011009">
    <property type="entry name" value="Kinase-like_dom_sf"/>
</dbReference>
<dbReference type="GO" id="GO:0004713">
    <property type="term" value="F:protein tyrosine kinase activity"/>
    <property type="evidence" value="ECO:0007669"/>
    <property type="project" value="TreeGrafter"/>
</dbReference>
<proteinExistence type="inferred from homology"/>
<dbReference type="RefSeq" id="XP_037168189.1">
    <property type="nucleotide sequence ID" value="XM_037304696.1"/>
</dbReference>
<evidence type="ECO:0000256" key="5">
    <source>
        <dbReference type="ARBA" id="ARBA00037982"/>
    </source>
</evidence>
<feature type="compositionally biased region" description="Polar residues" evidence="6">
    <location>
        <begin position="584"/>
        <end position="600"/>
    </location>
</feature>
<feature type="compositionally biased region" description="Polar residues" evidence="6">
    <location>
        <begin position="279"/>
        <end position="289"/>
    </location>
</feature>
<sequence>MVGSYSSHGDAGGTLHCPSPTHIHHVDPASAFRQLRRSLSRSPSKGPAFRLVTSKSTSPSPSSPLSHSREPPPNRSISASMLSPTHVSSPSLLAFPYPYSARKIRPATRKLSPMRNPSRSNSIQRSPRKRTLSESRNPGNATPQSSAESSDDQENRNERSVSPAEDSMPDVIYKANAPPPGSSPFAPARATRNFEKGNSWGAKSSPLKRSDGIMNLDQGNPGSPSRKRRSLHGGMFNTDFNIFDHEAAFEEHDEPSPTESTMSMDSSAPVDHLSAVPKRTSSLRRTTLQQRHDKPLFARSKPNTDLALEFATPGHASQKSRLRMSLDSVLPSMARDSPFSSQGCLPNASAHPMSQHGSKQTGSSQTSQPQRHPLSRTLSQSTSNSSMAEDSPTHIPIRQPEQRRTFVDFSKSLPVGAARPSSRDGELSSQVSSGTSFATPENYKLVKPLPAAFMSTGLISKRHKNVEDTQAGFGASKNSMPDTPCKRHSLAEIPSPSAPRENTFAKAHHTRHSFGTPSTPFNPHTTRLAPETFGKGVSIFGSNMGGSLRRTSSFLNTDIEELQSPPRQDDSQSSAECDIPPTPTKQAGISGSAHQTTFGGSATRKDFASPGFGASVGAETQSFQHEQDCKLIPFGTPSGSVDGDSDGLMDDSPSTALRFRNFSSMTRSFTHSRLLRNVKSPTPLRKTSSLALDFLSSRSKAKPSPLSPASPLNDRMQHLSPHTPKGSMIPPDPSGLSISAHANEQLRPMTASASSASMYPPATPTAPRDSFASFKKSTSSMTPPHGSVAVEIDPVLTSRFDKVDLIGTGEFSQVYRVTQKQELKGSQSYFSIPQARTSPRTPLPDRVWAVKKSRNAYIGPKDRQRKLQEVNTLKALGHSDHTVQLFDSWEDKNHLYIQTEFCEEGSLDSFLDQVGRKARLDDFRIWKILLELSRGLKHIHDSGFIHLDLKPANVLITFEGVLKIADFGMATRWPAQPGIDGEGDREYIGPEILRGHFDKPGDVFALGLIMLEIAGNVMLPDNGASWQRLRTGDMSDVPSLTWSSGTSSVLRDSLGKPLSQDASVEDFYGSDSGEDDFGSPKFLRGRREKEMKNGPFKLHRSGELAHPPAFMIDSKDPEALDNIVRWMISPETINRPVVDQVLGTIGVQWAESRRRAGATIFEGNWGPADEVLADDAEMIDV</sequence>
<reference evidence="8 9" key="1">
    <citation type="journal article" date="2020" name="Genomics">
        <title>Complete, high-quality genomes from long-read metagenomic sequencing of two wolf lichen thalli reveals enigmatic genome architecture.</title>
        <authorList>
            <person name="McKenzie S.K."/>
            <person name="Walston R.F."/>
            <person name="Allen J.L."/>
        </authorList>
    </citation>
    <scope>NUCLEOTIDE SEQUENCE [LARGE SCALE GENOMIC DNA]</scope>
    <source>
        <strain evidence="8">WasteWater2</strain>
    </source>
</reference>
<keyword evidence="3" id="KW-0418">Kinase</keyword>
<feature type="domain" description="Protein kinase" evidence="7">
    <location>
        <begin position="800"/>
        <end position="1150"/>
    </location>
</feature>
<dbReference type="SMART" id="SM00220">
    <property type="entry name" value="S_TKc"/>
    <property type="match status" value="1"/>
</dbReference>
<dbReference type="OrthoDB" id="5337378at2759"/>
<dbReference type="Pfam" id="PF00069">
    <property type="entry name" value="Pkinase"/>
    <property type="match status" value="1"/>
</dbReference>
<keyword evidence="4" id="KW-0067">ATP-binding</keyword>
<evidence type="ECO:0000256" key="6">
    <source>
        <dbReference type="SAM" id="MobiDB-lite"/>
    </source>
</evidence>
<dbReference type="PANTHER" id="PTHR11042">
    <property type="entry name" value="EUKARYOTIC TRANSLATION INITIATION FACTOR 2-ALPHA KINASE EIF2-ALPHA KINASE -RELATED"/>
    <property type="match status" value="1"/>
</dbReference>
<dbReference type="Gene3D" id="3.30.200.20">
    <property type="entry name" value="Phosphorylase Kinase, domain 1"/>
    <property type="match status" value="1"/>
</dbReference>
<dbReference type="GO" id="GO:0005737">
    <property type="term" value="C:cytoplasm"/>
    <property type="evidence" value="ECO:0007669"/>
    <property type="project" value="TreeGrafter"/>
</dbReference>
<keyword evidence="2" id="KW-0547">Nucleotide-binding</keyword>
<feature type="region of interest" description="Disordered" evidence="6">
    <location>
        <begin position="472"/>
        <end position="498"/>
    </location>
</feature>
<feature type="compositionally biased region" description="Low complexity" evidence="6">
    <location>
        <begin position="354"/>
        <end position="386"/>
    </location>
</feature>
<feature type="region of interest" description="Disordered" evidence="6">
    <location>
        <begin position="333"/>
        <end position="437"/>
    </location>
</feature>
<organism evidence="8 9">
    <name type="scientific">Letharia columbiana</name>
    <dbReference type="NCBI Taxonomy" id="112416"/>
    <lineage>
        <taxon>Eukaryota</taxon>
        <taxon>Fungi</taxon>
        <taxon>Dikarya</taxon>
        <taxon>Ascomycota</taxon>
        <taxon>Pezizomycotina</taxon>
        <taxon>Lecanoromycetes</taxon>
        <taxon>OSLEUM clade</taxon>
        <taxon>Lecanoromycetidae</taxon>
        <taxon>Lecanorales</taxon>
        <taxon>Lecanorineae</taxon>
        <taxon>Parmeliaceae</taxon>
        <taxon>Letharia</taxon>
    </lineage>
</organism>
<dbReference type="GO" id="GO:0005524">
    <property type="term" value="F:ATP binding"/>
    <property type="evidence" value="ECO:0007669"/>
    <property type="project" value="UniProtKB-KW"/>
</dbReference>
<evidence type="ECO:0000256" key="4">
    <source>
        <dbReference type="ARBA" id="ARBA00022840"/>
    </source>
</evidence>
<feature type="compositionally biased region" description="Low complexity" evidence="6">
    <location>
        <begin position="748"/>
        <end position="760"/>
    </location>
</feature>
<accession>A0A8H6L7Y5</accession>
<feature type="compositionally biased region" description="Low complexity" evidence="6">
    <location>
        <begin position="54"/>
        <end position="66"/>
    </location>
</feature>
<comment type="caution">
    <text evidence="8">The sequence shown here is derived from an EMBL/GenBank/DDBJ whole genome shotgun (WGS) entry which is preliminary data.</text>
</comment>
<dbReference type="FunFam" id="1.10.510.10:FF:000536">
    <property type="entry name" value="Cyclin-dependent kinase WEE1"/>
    <property type="match status" value="1"/>
</dbReference>
<dbReference type="PROSITE" id="PS50011">
    <property type="entry name" value="PROTEIN_KINASE_DOM"/>
    <property type="match status" value="1"/>
</dbReference>
<evidence type="ECO:0000256" key="1">
    <source>
        <dbReference type="ARBA" id="ARBA00022679"/>
    </source>
</evidence>
<dbReference type="GO" id="GO:0005634">
    <property type="term" value="C:nucleus"/>
    <property type="evidence" value="ECO:0007669"/>
    <property type="project" value="TreeGrafter"/>
</dbReference>
<feature type="region of interest" description="Disordered" evidence="6">
    <location>
        <begin position="696"/>
        <end position="785"/>
    </location>
</feature>
<dbReference type="GO" id="GO:0110031">
    <property type="term" value="P:negative regulation of G2/MI transition of meiotic cell cycle"/>
    <property type="evidence" value="ECO:0007669"/>
    <property type="project" value="TreeGrafter"/>
</dbReference>
<protein>
    <recommendedName>
        <fullName evidence="7">Protein kinase domain-containing protein</fullName>
    </recommendedName>
</protein>
<keyword evidence="1" id="KW-0808">Transferase</keyword>
<evidence type="ECO:0000256" key="3">
    <source>
        <dbReference type="ARBA" id="ARBA00022777"/>
    </source>
</evidence>
<feature type="compositionally biased region" description="Polar residues" evidence="6">
    <location>
        <begin position="134"/>
        <end position="148"/>
    </location>
</feature>
<feature type="compositionally biased region" description="Polar residues" evidence="6">
    <location>
        <begin position="257"/>
        <end position="266"/>
    </location>
</feature>
<feature type="region of interest" description="Disordered" evidence="6">
    <location>
        <begin position="35"/>
        <end position="91"/>
    </location>
</feature>
<feature type="region of interest" description="Disordered" evidence="6">
    <location>
        <begin position="562"/>
        <end position="613"/>
    </location>
</feature>
<dbReference type="EMBL" id="JACCJC010000007">
    <property type="protein sequence ID" value="KAF6238893.1"/>
    <property type="molecule type" value="Genomic_DNA"/>
</dbReference>
<dbReference type="InterPro" id="IPR000719">
    <property type="entry name" value="Prot_kinase_dom"/>
</dbReference>
<dbReference type="SUPFAM" id="SSF56112">
    <property type="entry name" value="Protein kinase-like (PK-like)"/>
    <property type="match status" value="1"/>
</dbReference>
<feature type="compositionally biased region" description="Polar residues" evidence="6">
    <location>
        <begin position="115"/>
        <end position="125"/>
    </location>
</feature>
<dbReference type="PROSITE" id="PS00108">
    <property type="entry name" value="PROTEIN_KINASE_ST"/>
    <property type="match status" value="1"/>
</dbReference>
<feature type="region of interest" description="Disordered" evidence="6">
    <location>
        <begin position="251"/>
        <end position="301"/>
    </location>
</feature>
<dbReference type="InterPro" id="IPR008271">
    <property type="entry name" value="Ser/Thr_kinase_AS"/>
</dbReference>
<dbReference type="PANTHER" id="PTHR11042:SF196">
    <property type="entry name" value="MITOSIS INHIBITOR PROTEIN KINASE SWE1"/>
    <property type="match status" value="1"/>
</dbReference>
<feature type="region of interest" description="Disordered" evidence="6">
    <location>
        <begin position="1"/>
        <end position="22"/>
    </location>
</feature>
<evidence type="ECO:0000259" key="7">
    <source>
        <dbReference type="PROSITE" id="PS50011"/>
    </source>
</evidence>
<feature type="compositionally biased region" description="Low complexity" evidence="6">
    <location>
        <begin position="696"/>
        <end position="712"/>
    </location>
</feature>
<dbReference type="Gene3D" id="1.10.510.10">
    <property type="entry name" value="Transferase(Phosphotransferase) domain 1"/>
    <property type="match status" value="1"/>
</dbReference>
<dbReference type="AlphaFoldDB" id="A0A8H6L7Y5"/>
<comment type="similarity">
    <text evidence="5">Belongs to the protein kinase superfamily. Ser/Thr protein kinase family. GCN2 subfamily.</text>
</comment>
<dbReference type="GeneID" id="59284436"/>
<dbReference type="Proteomes" id="UP000578531">
    <property type="component" value="Unassembled WGS sequence"/>
</dbReference>
<feature type="region of interest" description="Disordered" evidence="6">
    <location>
        <begin position="106"/>
        <end position="231"/>
    </location>
</feature>
<dbReference type="InterPro" id="IPR050339">
    <property type="entry name" value="CC_SR_Kinase"/>
</dbReference>
<feature type="compositionally biased region" description="Low complexity" evidence="6">
    <location>
        <begin position="563"/>
        <end position="574"/>
    </location>
</feature>
<keyword evidence="9" id="KW-1185">Reference proteome</keyword>
<feature type="compositionally biased region" description="Polar residues" evidence="6">
    <location>
        <begin position="75"/>
        <end position="91"/>
    </location>
</feature>
<evidence type="ECO:0000313" key="9">
    <source>
        <dbReference type="Proteomes" id="UP000578531"/>
    </source>
</evidence>
<name>A0A8H6L7Y5_9LECA</name>